<reference evidence="1 2" key="1">
    <citation type="journal article" date="2019" name="Sci. Rep.">
        <title>Orb-weaving spider Araneus ventricosus genome elucidates the spidroin gene catalogue.</title>
        <authorList>
            <person name="Kono N."/>
            <person name="Nakamura H."/>
            <person name="Ohtoshi R."/>
            <person name="Moran D.A.P."/>
            <person name="Shinohara A."/>
            <person name="Yoshida Y."/>
            <person name="Fujiwara M."/>
            <person name="Mori M."/>
            <person name="Tomita M."/>
            <person name="Arakawa K."/>
        </authorList>
    </citation>
    <scope>NUCLEOTIDE SEQUENCE [LARGE SCALE GENOMIC DNA]</scope>
</reference>
<evidence type="ECO:0000313" key="2">
    <source>
        <dbReference type="Proteomes" id="UP000499080"/>
    </source>
</evidence>
<protein>
    <recommendedName>
        <fullName evidence="3">Histone-lysine N-methyltransferase SETMAR</fullName>
    </recommendedName>
</protein>
<dbReference type="AlphaFoldDB" id="A0A4Y2FHZ6"/>
<accession>A0A4Y2FHZ6</accession>
<name>A0A4Y2FHZ6_ARAVE</name>
<dbReference type="PANTHER" id="PTHR46060">
    <property type="entry name" value="MARINER MOS1 TRANSPOSASE-LIKE PROTEIN"/>
    <property type="match status" value="1"/>
</dbReference>
<dbReference type="InterPro" id="IPR036397">
    <property type="entry name" value="RNaseH_sf"/>
</dbReference>
<sequence length="170" mass="19830">MELNDYPEKKRKTSWEVLKHRPYSPDVSPLDFNLFEHLKKFLAEKYFAVQEESQDTIANYFKQLDKQQYRKGMFKLVSPEINVLKFTKIISGVVTRAHECHLMAICSRLLYYTLTLSQMAASCCVFVLFSSCAECVVCLSSIFTSINFMWFTNWSKLLPTSPLLIDKRAK</sequence>
<evidence type="ECO:0000313" key="1">
    <source>
        <dbReference type="EMBL" id="GBM39999.1"/>
    </source>
</evidence>
<dbReference type="Proteomes" id="UP000499080">
    <property type="component" value="Unassembled WGS sequence"/>
</dbReference>
<dbReference type="EMBL" id="BGPR01000913">
    <property type="protein sequence ID" value="GBM39999.1"/>
    <property type="molecule type" value="Genomic_DNA"/>
</dbReference>
<dbReference type="GO" id="GO:0003676">
    <property type="term" value="F:nucleic acid binding"/>
    <property type="evidence" value="ECO:0007669"/>
    <property type="project" value="InterPro"/>
</dbReference>
<organism evidence="1 2">
    <name type="scientific">Araneus ventricosus</name>
    <name type="common">Orbweaver spider</name>
    <name type="synonym">Epeira ventricosa</name>
    <dbReference type="NCBI Taxonomy" id="182803"/>
    <lineage>
        <taxon>Eukaryota</taxon>
        <taxon>Metazoa</taxon>
        <taxon>Ecdysozoa</taxon>
        <taxon>Arthropoda</taxon>
        <taxon>Chelicerata</taxon>
        <taxon>Arachnida</taxon>
        <taxon>Araneae</taxon>
        <taxon>Araneomorphae</taxon>
        <taxon>Entelegynae</taxon>
        <taxon>Araneoidea</taxon>
        <taxon>Araneidae</taxon>
        <taxon>Araneus</taxon>
    </lineage>
</organism>
<dbReference type="PANTHER" id="PTHR46060:SF3">
    <property type="entry name" value="PROTEIN GVQW3"/>
    <property type="match status" value="1"/>
</dbReference>
<comment type="caution">
    <text evidence="1">The sequence shown here is derived from an EMBL/GenBank/DDBJ whole genome shotgun (WGS) entry which is preliminary data.</text>
</comment>
<gene>
    <name evidence="1" type="ORF">AVEN_217597_1</name>
</gene>
<proteinExistence type="predicted"/>
<dbReference type="Gene3D" id="3.30.420.10">
    <property type="entry name" value="Ribonuclease H-like superfamily/Ribonuclease H"/>
    <property type="match status" value="1"/>
</dbReference>
<dbReference type="InterPro" id="IPR052709">
    <property type="entry name" value="Transposase-MT_Hybrid"/>
</dbReference>
<evidence type="ECO:0008006" key="3">
    <source>
        <dbReference type="Google" id="ProtNLM"/>
    </source>
</evidence>
<keyword evidence="2" id="KW-1185">Reference proteome</keyword>